<dbReference type="RefSeq" id="WP_345004894.1">
    <property type="nucleotide sequence ID" value="NZ_BAABCY010000033.1"/>
</dbReference>
<dbReference type="Proteomes" id="UP001500954">
    <property type="component" value="Unassembled WGS sequence"/>
</dbReference>
<feature type="coiled-coil region" evidence="1">
    <location>
        <begin position="190"/>
        <end position="217"/>
    </location>
</feature>
<sequence>MKELFKNIKEVLFVGSSSVFTLRSISLFAFSFSLLTVHLSNAQQLESLLEEALSNNPEIQKYELQYRIASEKVNEVDVLPNTEFGVGYFVSEPETRTGAQRFKLSARQMVPWFGGITAREQYVSSLADAKYEDIVIAKRKLMASVSQSYYKLYANKKKRVVLDENIALLKTYETLALNAVEVGKASAVAILRLQMRQNELEQLKQVLEQQYLAEQTRFNKLLNRDKGIEVDVVDALEIPIDDQEIHSDNLVLHPELLKYDKLYKSVEQSELLNQKESSPMIGFGLDYINVEKRPGMDFNDNGKDILMPMLSVSIPIFNKKYKSKTKQNALQQQEIHSQKQERLNILETLLDDAVKGRMSARISHETQTKNLRQAKDAEAILVRSYETGTIDFNDVLDVQELQLKFEMNQIESVKDFYIQSTIINYLTQ</sequence>
<dbReference type="PANTHER" id="PTHR30203">
    <property type="entry name" value="OUTER MEMBRANE CATION EFFLUX PROTEIN"/>
    <property type="match status" value="1"/>
</dbReference>
<evidence type="ECO:0000313" key="2">
    <source>
        <dbReference type="EMBL" id="GAA3562397.1"/>
    </source>
</evidence>
<name>A0ABP6X8W8_9FLAO</name>
<evidence type="ECO:0008006" key="4">
    <source>
        <dbReference type="Google" id="ProtNLM"/>
    </source>
</evidence>
<dbReference type="SUPFAM" id="SSF56954">
    <property type="entry name" value="Outer membrane efflux proteins (OEP)"/>
    <property type="match status" value="1"/>
</dbReference>
<organism evidence="2 3">
    <name type="scientific">Snuella lapsa</name>
    <dbReference type="NCBI Taxonomy" id="870481"/>
    <lineage>
        <taxon>Bacteria</taxon>
        <taxon>Pseudomonadati</taxon>
        <taxon>Bacteroidota</taxon>
        <taxon>Flavobacteriia</taxon>
        <taxon>Flavobacteriales</taxon>
        <taxon>Flavobacteriaceae</taxon>
        <taxon>Snuella</taxon>
    </lineage>
</organism>
<accession>A0ABP6X8W8</accession>
<evidence type="ECO:0000256" key="1">
    <source>
        <dbReference type="SAM" id="Coils"/>
    </source>
</evidence>
<evidence type="ECO:0000313" key="3">
    <source>
        <dbReference type="Proteomes" id="UP001500954"/>
    </source>
</evidence>
<keyword evidence="3" id="KW-1185">Reference proteome</keyword>
<dbReference type="Gene3D" id="1.20.1600.10">
    <property type="entry name" value="Outer membrane efflux proteins (OEP)"/>
    <property type="match status" value="1"/>
</dbReference>
<gene>
    <name evidence="2" type="ORF">GCM10022395_11300</name>
</gene>
<reference evidence="3" key="1">
    <citation type="journal article" date="2019" name="Int. J. Syst. Evol. Microbiol.">
        <title>The Global Catalogue of Microorganisms (GCM) 10K type strain sequencing project: providing services to taxonomists for standard genome sequencing and annotation.</title>
        <authorList>
            <consortium name="The Broad Institute Genomics Platform"/>
            <consortium name="The Broad Institute Genome Sequencing Center for Infectious Disease"/>
            <person name="Wu L."/>
            <person name="Ma J."/>
        </authorList>
    </citation>
    <scope>NUCLEOTIDE SEQUENCE [LARGE SCALE GENOMIC DNA]</scope>
    <source>
        <strain evidence="3">JCM 17111</strain>
    </source>
</reference>
<dbReference type="EMBL" id="BAABCY010000033">
    <property type="protein sequence ID" value="GAA3562397.1"/>
    <property type="molecule type" value="Genomic_DNA"/>
</dbReference>
<proteinExistence type="predicted"/>
<comment type="caution">
    <text evidence="2">The sequence shown here is derived from an EMBL/GenBank/DDBJ whole genome shotgun (WGS) entry which is preliminary data.</text>
</comment>
<protein>
    <recommendedName>
        <fullName evidence="4">TolC family protein</fullName>
    </recommendedName>
</protein>
<dbReference type="InterPro" id="IPR010131">
    <property type="entry name" value="MdtP/NodT-like"/>
</dbReference>
<keyword evidence="1" id="KW-0175">Coiled coil</keyword>